<dbReference type="HOGENOM" id="CLU_1206701_0_0_1"/>
<name>A0A0D3JGG1_EMIH1</name>
<dbReference type="KEGG" id="ehx:EMIHUDRAFT_240091"/>
<sequence length="230" mass="24570">MHNLSLLVLFASLTARAALVGRAPLRSPAAATRLSRLAGPPLLQLPDIGSLVSKLRGEQSSEIAQLGAEDSAMGEVNTDDLEFIPRVLVIGATGRTGTIVVRKLVLRGFRVSVLVRSLSTETLTRLGSNVQYSYGDILDYQSLLDAMEDVDKVVFAASAGITAQGDPATEEAGIRNILRALQDTRTFSYGAAEATKLSLFKAVAYWKRSDAHPNGAARCRRECAARGGEL</sequence>
<dbReference type="SUPFAM" id="SSF51735">
    <property type="entry name" value="NAD(P)-binding Rossmann-fold domains"/>
    <property type="match status" value="1"/>
</dbReference>
<evidence type="ECO:0000313" key="3">
    <source>
        <dbReference type="EnsemblProtists" id="EOD22596"/>
    </source>
</evidence>
<dbReference type="AlphaFoldDB" id="A0A0D3JGG1"/>
<accession>A0A0D3JGG1</accession>
<proteinExistence type="predicted"/>
<dbReference type="PANTHER" id="PTHR15020:SF47">
    <property type="entry name" value="NAD(P)-BINDING DOMAIN-CONTAINING PROTEIN"/>
    <property type="match status" value="1"/>
</dbReference>
<dbReference type="InterPro" id="IPR036291">
    <property type="entry name" value="NAD(P)-bd_dom_sf"/>
</dbReference>
<feature type="signal peptide" evidence="1">
    <location>
        <begin position="1"/>
        <end position="17"/>
    </location>
</feature>
<feature type="chain" id="PRO_5044291423" description="NAD(P)-binding domain-containing protein" evidence="1">
    <location>
        <begin position="18"/>
        <end position="230"/>
    </location>
</feature>
<evidence type="ECO:0000313" key="4">
    <source>
        <dbReference type="Proteomes" id="UP000013827"/>
    </source>
</evidence>
<dbReference type="Proteomes" id="UP000013827">
    <property type="component" value="Unassembled WGS sequence"/>
</dbReference>
<keyword evidence="4" id="KW-1185">Reference proteome</keyword>
<dbReference type="RefSeq" id="XP_005775025.1">
    <property type="nucleotide sequence ID" value="XM_005774968.1"/>
</dbReference>
<evidence type="ECO:0000259" key="2">
    <source>
        <dbReference type="Pfam" id="PF13460"/>
    </source>
</evidence>
<protein>
    <recommendedName>
        <fullName evidence="2">NAD(P)-binding domain-containing protein</fullName>
    </recommendedName>
</protein>
<dbReference type="PaxDb" id="2903-EOD22596"/>
<dbReference type="InterPro" id="IPR016040">
    <property type="entry name" value="NAD(P)-bd_dom"/>
</dbReference>
<reference evidence="3" key="2">
    <citation type="submission" date="2024-10" db="UniProtKB">
        <authorList>
            <consortium name="EnsemblProtists"/>
        </authorList>
    </citation>
    <scope>IDENTIFICATION</scope>
</reference>
<keyword evidence="1" id="KW-0732">Signal</keyword>
<dbReference type="Gene3D" id="3.40.50.720">
    <property type="entry name" value="NAD(P)-binding Rossmann-like Domain"/>
    <property type="match status" value="1"/>
</dbReference>
<dbReference type="PANTHER" id="PTHR15020">
    <property type="entry name" value="FLAVIN REDUCTASE-RELATED"/>
    <property type="match status" value="1"/>
</dbReference>
<dbReference type="STRING" id="2903.R1EHZ9"/>
<evidence type="ECO:0000256" key="1">
    <source>
        <dbReference type="SAM" id="SignalP"/>
    </source>
</evidence>
<dbReference type="eggNOG" id="KOG1203">
    <property type="taxonomic scope" value="Eukaryota"/>
</dbReference>
<dbReference type="Pfam" id="PF13460">
    <property type="entry name" value="NAD_binding_10"/>
    <property type="match status" value="1"/>
</dbReference>
<dbReference type="GeneID" id="17268145"/>
<feature type="domain" description="NAD(P)-binding" evidence="2">
    <location>
        <begin position="91"/>
        <end position="184"/>
    </location>
</feature>
<dbReference type="EnsemblProtists" id="EOD22596">
    <property type="protein sequence ID" value="EOD22596"/>
    <property type="gene ID" value="EMIHUDRAFT_240091"/>
</dbReference>
<organism evidence="3 4">
    <name type="scientific">Emiliania huxleyi (strain CCMP1516)</name>
    <dbReference type="NCBI Taxonomy" id="280463"/>
    <lineage>
        <taxon>Eukaryota</taxon>
        <taxon>Haptista</taxon>
        <taxon>Haptophyta</taxon>
        <taxon>Prymnesiophyceae</taxon>
        <taxon>Isochrysidales</taxon>
        <taxon>Noelaerhabdaceae</taxon>
        <taxon>Emiliania</taxon>
    </lineage>
</organism>
<reference evidence="4" key="1">
    <citation type="journal article" date="2013" name="Nature">
        <title>Pan genome of the phytoplankton Emiliania underpins its global distribution.</title>
        <authorList>
            <person name="Read B.A."/>
            <person name="Kegel J."/>
            <person name="Klute M.J."/>
            <person name="Kuo A."/>
            <person name="Lefebvre S.C."/>
            <person name="Maumus F."/>
            <person name="Mayer C."/>
            <person name="Miller J."/>
            <person name="Monier A."/>
            <person name="Salamov A."/>
            <person name="Young J."/>
            <person name="Aguilar M."/>
            <person name="Claverie J.M."/>
            <person name="Frickenhaus S."/>
            <person name="Gonzalez K."/>
            <person name="Herman E.K."/>
            <person name="Lin Y.C."/>
            <person name="Napier J."/>
            <person name="Ogata H."/>
            <person name="Sarno A.F."/>
            <person name="Shmutz J."/>
            <person name="Schroeder D."/>
            <person name="de Vargas C."/>
            <person name="Verret F."/>
            <person name="von Dassow P."/>
            <person name="Valentin K."/>
            <person name="Van de Peer Y."/>
            <person name="Wheeler G."/>
            <person name="Dacks J.B."/>
            <person name="Delwiche C.F."/>
            <person name="Dyhrman S.T."/>
            <person name="Glockner G."/>
            <person name="John U."/>
            <person name="Richards T."/>
            <person name="Worden A.Z."/>
            <person name="Zhang X."/>
            <person name="Grigoriev I.V."/>
            <person name="Allen A.E."/>
            <person name="Bidle K."/>
            <person name="Borodovsky M."/>
            <person name="Bowler C."/>
            <person name="Brownlee C."/>
            <person name="Cock J.M."/>
            <person name="Elias M."/>
            <person name="Gladyshev V.N."/>
            <person name="Groth M."/>
            <person name="Guda C."/>
            <person name="Hadaegh A."/>
            <person name="Iglesias-Rodriguez M.D."/>
            <person name="Jenkins J."/>
            <person name="Jones B.M."/>
            <person name="Lawson T."/>
            <person name="Leese F."/>
            <person name="Lindquist E."/>
            <person name="Lobanov A."/>
            <person name="Lomsadze A."/>
            <person name="Malik S.B."/>
            <person name="Marsh M.E."/>
            <person name="Mackinder L."/>
            <person name="Mock T."/>
            <person name="Mueller-Roeber B."/>
            <person name="Pagarete A."/>
            <person name="Parker M."/>
            <person name="Probert I."/>
            <person name="Quesneville H."/>
            <person name="Raines C."/>
            <person name="Rensing S.A."/>
            <person name="Riano-Pachon D.M."/>
            <person name="Richier S."/>
            <person name="Rokitta S."/>
            <person name="Shiraiwa Y."/>
            <person name="Soanes D.M."/>
            <person name="van der Giezen M."/>
            <person name="Wahlund T.M."/>
            <person name="Williams B."/>
            <person name="Wilson W."/>
            <person name="Wolfe G."/>
            <person name="Wurch L.L."/>
        </authorList>
    </citation>
    <scope>NUCLEOTIDE SEQUENCE</scope>
</reference>